<feature type="domain" description="RecJ OB" evidence="8">
    <location>
        <begin position="455"/>
        <end position="560"/>
    </location>
</feature>
<dbReference type="GO" id="GO:0006310">
    <property type="term" value="P:DNA recombination"/>
    <property type="evidence" value="ECO:0007669"/>
    <property type="project" value="InterPro"/>
</dbReference>
<evidence type="ECO:0000313" key="9">
    <source>
        <dbReference type="EMBL" id="AFM42360.1"/>
    </source>
</evidence>
<keyword evidence="10" id="KW-1185">Reference proteome</keyword>
<evidence type="ECO:0000259" key="8">
    <source>
        <dbReference type="Pfam" id="PF17768"/>
    </source>
</evidence>
<dbReference type="KEGG" id="dai:Desaci_3472"/>
<dbReference type="RefSeq" id="WP_014828348.1">
    <property type="nucleotide sequence ID" value="NC_018068.1"/>
</dbReference>
<keyword evidence="5 9" id="KW-0269">Exonuclease</keyword>
<dbReference type="GO" id="GO:0006281">
    <property type="term" value="P:DNA repair"/>
    <property type="evidence" value="ECO:0007669"/>
    <property type="project" value="InterPro"/>
</dbReference>
<dbReference type="GO" id="GO:0003676">
    <property type="term" value="F:nucleic acid binding"/>
    <property type="evidence" value="ECO:0007669"/>
    <property type="project" value="InterPro"/>
</dbReference>
<dbReference type="SUPFAM" id="SSF64182">
    <property type="entry name" value="DHH phosphoesterases"/>
    <property type="match status" value="1"/>
</dbReference>
<dbReference type="eggNOG" id="COG0608">
    <property type="taxonomic scope" value="Bacteria"/>
</dbReference>
<organism evidence="9 10">
    <name type="scientific">Desulfosporosinus acidiphilus (strain DSM 22704 / JCM 16185 / SJ4)</name>
    <dbReference type="NCBI Taxonomy" id="646529"/>
    <lineage>
        <taxon>Bacteria</taxon>
        <taxon>Bacillati</taxon>
        <taxon>Bacillota</taxon>
        <taxon>Clostridia</taxon>
        <taxon>Eubacteriales</taxon>
        <taxon>Desulfitobacteriaceae</taxon>
        <taxon>Desulfosporosinus</taxon>
    </lineage>
</organism>
<evidence type="ECO:0000256" key="4">
    <source>
        <dbReference type="ARBA" id="ARBA00022801"/>
    </source>
</evidence>
<dbReference type="InterPro" id="IPR051673">
    <property type="entry name" value="SSDNA_exonuclease_RecJ"/>
</dbReference>
<dbReference type="InterPro" id="IPR004610">
    <property type="entry name" value="RecJ"/>
</dbReference>
<dbReference type="HOGENOM" id="CLU_009736_3_1_9"/>
<dbReference type="Pfam" id="PF17768">
    <property type="entry name" value="RecJ_OB"/>
    <property type="match status" value="1"/>
</dbReference>
<dbReference type="EMBL" id="CP003639">
    <property type="protein sequence ID" value="AFM42360.1"/>
    <property type="molecule type" value="Genomic_DNA"/>
</dbReference>
<comment type="similarity">
    <text evidence="1">Belongs to the RecJ family.</text>
</comment>
<dbReference type="OrthoDB" id="9809852at2"/>
<reference evidence="9 10" key="1">
    <citation type="journal article" date="2012" name="J. Bacteriol.">
        <title>Complete genome sequences of Desulfosporosinus orientis DSM765T, Desulfosporosinus youngiae DSM17734T, Desulfosporosinus meridiei DSM13257T, and Desulfosporosinus acidiphilus DSM22704T.</title>
        <authorList>
            <person name="Pester M."/>
            <person name="Brambilla E."/>
            <person name="Alazard D."/>
            <person name="Rattei T."/>
            <person name="Weinmaier T."/>
            <person name="Han J."/>
            <person name="Lucas S."/>
            <person name="Lapidus A."/>
            <person name="Cheng J.F."/>
            <person name="Goodwin L."/>
            <person name="Pitluck S."/>
            <person name="Peters L."/>
            <person name="Ovchinnikova G."/>
            <person name="Teshima H."/>
            <person name="Detter J.C."/>
            <person name="Han C.S."/>
            <person name="Tapia R."/>
            <person name="Land M.L."/>
            <person name="Hauser L."/>
            <person name="Kyrpides N.C."/>
            <person name="Ivanova N.N."/>
            <person name="Pagani I."/>
            <person name="Huntmann M."/>
            <person name="Wei C.L."/>
            <person name="Davenport K.W."/>
            <person name="Daligault H."/>
            <person name="Chain P.S."/>
            <person name="Chen A."/>
            <person name="Mavromatis K."/>
            <person name="Markowitz V."/>
            <person name="Szeto E."/>
            <person name="Mikhailova N."/>
            <person name="Pati A."/>
            <person name="Wagner M."/>
            <person name="Woyke T."/>
            <person name="Ollivier B."/>
            <person name="Klenk H.P."/>
            <person name="Spring S."/>
            <person name="Loy A."/>
        </authorList>
    </citation>
    <scope>NUCLEOTIDE SEQUENCE [LARGE SCALE GENOMIC DNA]</scope>
    <source>
        <strain evidence="10">DSM 22704 / JCM 16185 / SJ4</strain>
    </source>
</reference>
<protein>
    <recommendedName>
        <fullName evidence="2">Single-stranded-DNA-specific exonuclease RecJ</fullName>
    </recommendedName>
</protein>
<feature type="domain" description="DDH" evidence="6">
    <location>
        <begin position="79"/>
        <end position="232"/>
    </location>
</feature>
<evidence type="ECO:0000256" key="2">
    <source>
        <dbReference type="ARBA" id="ARBA00019841"/>
    </source>
</evidence>
<dbReference type="Gene3D" id="3.10.310.30">
    <property type="match status" value="1"/>
</dbReference>
<dbReference type="Proteomes" id="UP000002892">
    <property type="component" value="Chromosome"/>
</dbReference>
<dbReference type="Gene3D" id="3.90.1640.30">
    <property type="match status" value="1"/>
</dbReference>
<dbReference type="PANTHER" id="PTHR30255">
    <property type="entry name" value="SINGLE-STRANDED-DNA-SPECIFIC EXONUCLEASE RECJ"/>
    <property type="match status" value="1"/>
</dbReference>
<keyword evidence="4 9" id="KW-0378">Hydrolase</keyword>
<keyword evidence="3" id="KW-0540">Nuclease</keyword>
<dbReference type="PANTHER" id="PTHR30255:SF2">
    <property type="entry name" value="SINGLE-STRANDED-DNA-SPECIFIC EXONUCLEASE RECJ"/>
    <property type="match status" value="1"/>
</dbReference>
<evidence type="ECO:0000256" key="5">
    <source>
        <dbReference type="ARBA" id="ARBA00022839"/>
    </source>
</evidence>
<dbReference type="NCBIfam" id="TIGR00644">
    <property type="entry name" value="recJ"/>
    <property type="match status" value="1"/>
</dbReference>
<evidence type="ECO:0000313" key="10">
    <source>
        <dbReference type="Proteomes" id="UP000002892"/>
    </source>
</evidence>
<proteinExistence type="inferred from homology"/>
<gene>
    <name evidence="9" type="ordered locus">Desaci_3472</name>
</gene>
<evidence type="ECO:0000256" key="3">
    <source>
        <dbReference type="ARBA" id="ARBA00022722"/>
    </source>
</evidence>
<accession>I4D986</accession>
<name>I4D986_DESAJ</name>
<dbReference type="Pfam" id="PF01368">
    <property type="entry name" value="DHH"/>
    <property type="match status" value="1"/>
</dbReference>
<dbReference type="InterPro" id="IPR041122">
    <property type="entry name" value="RecJ_OB"/>
</dbReference>
<evidence type="ECO:0000259" key="6">
    <source>
        <dbReference type="Pfam" id="PF01368"/>
    </source>
</evidence>
<dbReference type="InterPro" id="IPR003156">
    <property type="entry name" value="DHHA1_dom"/>
</dbReference>
<dbReference type="Pfam" id="PF02272">
    <property type="entry name" value="DHHA1"/>
    <property type="match status" value="1"/>
</dbReference>
<feature type="domain" description="DHHA1" evidence="7">
    <location>
        <begin position="349"/>
        <end position="441"/>
    </location>
</feature>
<dbReference type="InterPro" id="IPR001667">
    <property type="entry name" value="DDH_dom"/>
</dbReference>
<evidence type="ECO:0000259" key="7">
    <source>
        <dbReference type="Pfam" id="PF02272"/>
    </source>
</evidence>
<evidence type="ECO:0000256" key="1">
    <source>
        <dbReference type="ARBA" id="ARBA00005915"/>
    </source>
</evidence>
<dbReference type="GO" id="GO:0008409">
    <property type="term" value="F:5'-3' exonuclease activity"/>
    <property type="evidence" value="ECO:0007669"/>
    <property type="project" value="InterPro"/>
</dbReference>
<dbReference type="InterPro" id="IPR038763">
    <property type="entry name" value="DHH_sf"/>
</dbReference>
<dbReference type="STRING" id="646529.Desaci_3472"/>
<sequence>MKRIWALQSTPEQISKGISESLGISTIVSDILVQRKLREPKEVIEFLHPTVLSLASPFCFQPMERVIQRLTLALEKQEKVLVYGDYDVDGVTSTALLYKVLTDLGFQAVAYIPHRQDEGYGLNEEAVRRAAKANVKVIITVDCGVTAVSETAIARELGIDIIITDHHEPPELLPEAFALLNPKIGGSGYPFRDLAGVGVAFKLAQALIQSLGNGSSDFQIEINLLDLVALGTIADLVPLVGENRVLVDYGLRQMEKTCHPGFDALLEECGLKNKPLKAGQIGFMVAPRINAAGRMDSAREGLELLITEDSARAVELARLLTKENRSRQDTEQEILAEAISLIEQGPLPRVIVLSANHWHHGVIGIVASRLVERYYRPVFMISEEGNEAKGSARGVPGYPVLEQLKTQDSFLIKYGGHTAAAGFSLLTENIPRLREGLNQQAEAFEESLFQEILTIDRKISMEEVTAGLLHELEQLGPFGFGNSGPTLAIQGIPMYSLNAVGKERNHLKFQFGTHGELEGIAFRIGDRLKELVNTSRLDTAFSLDWNTFQGKDKVQLMIKDIQPQADWISKDDKNNKVWQEIAVAQEGYEIVWLNGHQLFPNQWDSEDKKRIWVWDTTQNELRLQPWDDTLFRDYFRSEAMNPPSPHPGGFRQTEGLGLILGLPLSEDDFEAGIEKFAGLGISQLALLGSREVQEEKIRKQCNYLTREELIQVYRELRNLASERSPFEVRLTSEKEQDWRTALKVFEELGLVRCLGGCAKVSLELVPVEGKLELEASVRYRYSKRRYEQALNFQKTLLKTITIWGEKL</sequence>
<dbReference type="AlphaFoldDB" id="I4D986"/>